<gene>
    <name evidence="1" type="ORF">BU24DRAFT_260702</name>
</gene>
<proteinExistence type="predicted"/>
<organism evidence="1 2">
    <name type="scientific">Aaosphaeria arxii CBS 175.79</name>
    <dbReference type="NCBI Taxonomy" id="1450172"/>
    <lineage>
        <taxon>Eukaryota</taxon>
        <taxon>Fungi</taxon>
        <taxon>Dikarya</taxon>
        <taxon>Ascomycota</taxon>
        <taxon>Pezizomycotina</taxon>
        <taxon>Dothideomycetes</taxon>
        <taxon>Pleosporomycetidae</taxon>
        <taxon>Pleosporales</taxon>
        <taxon>Pleosporales incertae sedis</taxon>
        <taxon>Aaosphaeria</taxon>
    </lineage>
</organism>
<dbReference type="EMBL" id="ML978072">
    <property type="protein sequence ID" value="KAF2012878.1"/>
    <property type="molecule type" value="Genomic_DNA"/>
</dbReference>
<protein>
    <submittedName>
        <fullName evidence="1">Uncharacterized protein</fullName>
    </submittedName>
</protein>
<evidence type="ECO:0000313" key="2">
    <source>
        <dbReference type="Proteomes" id="UP000799778"/>
    </source>
</evidence>
<dbReference type="Proteomes" id="UP000799778">
    <property type="component" value="Unassembled WGS sequence"/>
</dbReference>
<name>A0A6A5XI13_9PLEO</name>
<evidence type="ECO:0000313" key="1">
    <source>
        <dbReference type="EMBL" id="KAF2012878.1"/>
    </source>
</evidence>
<reference evidence="1" key="1">
    <citation type="journal article" date="2020" name="Stud. Mycol.">
        <title>101 Dothideomycetes genomes: a test case for predicting lifestyles and emergence of pathogens.</title>
        <authorList>
            <person name="Haridas S."/>
            <person name="Albert R."/>
            <person name="Binder M."/>
            <person name="Bloem J."/>
            <person name="Labutti K."/>
            <person name="Salamov A."/>
            <person name="Andreopoulos B."/>
            <person name="Baker S."/>
            <person name="Barry K."/>
            <person name="Bills G."/>
            <person name="Bluhm B."/>
            <person name="Cannon C."/>
            <person name="Castanera R."/>
            <person name="Culley D."/>
            <person name="Daum C."/>
            <person name="Ezra D."/>
            <person name="Gonzalez J."/>
            <person name="Henrissat B."/>
            <person name="Kuo A."/>
            <person name="Liang C."/>
            <person name="Lipzen A."/>
            <person name="Lutzoni F."/>
            <person name="Magnuson J."/>
            <person name="Mondo S."/>
            <person name="Nolan M."/>
            <person name="Ohm R."/>
            <person name="Pangilinan J."/>
            <person name="Park H.-J."/>
            <person name="Ramirez L."/>
            <person name="Alfaro M."/>
            <person name="Sun H."/>
            <person name="Tritt A."/>
            <person name="Yoshinaga Y."/>
            <person name="Zwiers L.-H."/>
            <person name="Turgeon B."/>
            <person name="Goodwin S."/>
            <person name="Spatafora J."/>
            <person name="Crous P."/>
            <person name="Grigoriev I."/>
        </authorList>
    </citation>
    <scope>NUCLEOTIDE SEQUENCE</scope>
    <source>
        <strain evidence="1">CBS 175.79</strain>
    </source>
</reference>
<accession>A0A6A5XI13</accession>
<dbReference type="AlphaFoldDB" id="A0A6A5XI13"/>
<dbReference type="GeneID" id="54279889"/>
<dbReference type="RefSeq" id="XP_033381217.1">
    <property type="nucleotide sequence ID" value="XM_033522492.1"/>
</dbReference>
<keyword evidence="2" id="KW-1185">Reference proteome</keyword>
<sequence>MTSGAPTPSSILYPPCLNSIIRIILEITYIFARVCLPGNRDEARSSNIQHPTTCHVALPPNLAQIQRSSSPRVPIRTCSDINIICLVLLLYQPLPTDSQRLDTRHVPGSHCRRLSTLPHLSTYRASQVFPYPSRSTYDVAFPNDMFTVVQSYYCAHAFQDHLEQGH</sequence>